<dbReference type="GO" id="GO:0042121">
    <property type="term" value="P:alginic acid biosynthetic process"/>
    <property type="evidence" value="ECO:0007669"/>
    <property type="project" value="InterPro"/>
</dbReference>
<keyword evidence="7 9" id="KW-0808">Transferase</keyword>
<dbReference type="GO" id="GO:0016746">
    <property type="term" value="F:acyltransferase activity"/>
    <property type="evidence" value="ECO:0007669"/>
    <property type="project" value="UniProtKB-KW"/>
</dbReference>
<organism evidence="9">
    <name type="scientific">uncultured Bacteroides sp. SMG1</name>
    <dbReference type="NCBI Taxonomy" id="1131818"/>
    <lineage>
        <taxon>Bacteria</taxon>
        <taxon>Pseudomonadati</taxon>
        <taxon>Bacteroidota</taxon>
        <taxon>Bacteroidia</taxon>
        <taxon>Bacteroidales</taxon>
        <taxon>Bacteroidaceae</taxon>
        <taxon>Bacteroides</taxon>
        <taxon>environmental samples</taxon>
    </lineage>
</organism>
<keyword evidence="7" id="KW-0012">Acyltransferase</keyword>
<comment type="similarity">
    <text evidence="2 7">Belongs to the membrane-bound acyltransferase family.</text>
</comment>
<comment type="subcellular location">
    <subcellularLocation>
        <location evidence="1">Cell membrane</location>
        <topology evidence="1">Multi-pass membrane protein</topology>
    </subcellularLocation>
</comment>
<dbReference type="PIRSF" id="PIRSF016636">
    <property type="entry name" value="AlgI_DltB"/>
    <property type="match status" value="1"/>
</dbReference>
<dbReference type="InterPro" id="IPR051085">
    <property type="entry name" value="MB_O-acyltransferase"/>
</dbReference>
<feature type="transmembrane region" description="Helical" evidence="8">
    <location>
        <begin position="425"/>
        <end position="448"/>
    </location>
</feature>
<dbReference type="GO" id="GO:0005886">
    <property type="term" value="C:plasma membrane"/>
    <property type="evidence" value="ECO:0007669"/>
    <property type="project" value="UniProtKB-SubCell"/>
</dbReference>
<evidence type="ECO:0000256" key="7">
    <source>
        <dbReference type="PIRNR" id="PIRNR016636"/>
    </source>
</evidence>
<dbReference type="EMBL" id="JQ269596">
    <property type="protein sequence ID" value="AFA54784.1"/>
    <property type="molecule type" value="Genomic_DNA"/>
</dbReference>
<dbReference type="PANTHER" id="PTHR13285">
    <property type="entry name" value="ACYLTRANSFERASE"/>
    <property type="match status" value="1"/>
</dbReference>
<evidence type="ECO:0000256" key="8">
    <source>
        <dbReference type="SAM" id="Phobius"/>
    </source>
</evidence>
<keyword evidence="5 8" id="KW-1133">Transmembrane helix</keyword>
<evidence type="ECO:0000256" key="3">
    <source>
        <dbReference type="ARBA" id="ARBA00022475"/>
    </source>
</evidence>
<keyword evidence="3 7" id="KW-1003">Cell membrane</keyword>
<evidence type="ECO:0000256" key="6">
    <source>
        <dbReference type="ARBA" id="ARBA00023136"/>
    </source>
</evidence>
<dbReference type="InterPro" id="IPR028362">
    <property type="entry name" value="AlgI"/>
</dbReference>
<dbReference type="PANTHER" id="PTHR13285:SF18">
    <property type="entry name" value="PROTEIN-CYSTEINE N-PALMITOYLTRANSFERASE RASP"/>
    <property type="match status" value="1"/>
</dbReference>
<feature type="transmembrane region" description="Helical" evidence="8">
    <location>
        <begin position="389"/>
        <end position="405"/>
    </location>
</feature>
<feature type="transmembrane region" description="Helical" evidence="8">
    <location>
        <begin position="225"/>
        <end position="244"/>
    </location>
</feature>
<dbReference type="Pfam" id="PF03062">
    <property type="entry name" value="MBOAT"/>
    <property type="match status" value="1"/>
</dbReference>
<evidence type="ECO:0000256" key="4">
    <source>
        <dbReference type="ARBA" id="ARBA00022692"/>
    </source>
</evidence>
<dbReference type="PIRSF" id="PIRSF500217">
    <property type="entry name" value="AlgI"/>
    <property type="match status" value="1"/>
</dbReference>
<feature type="transmembrane region" description="Helical" evidence="8">
    <location>
        <begin position="61"/>
        <end position="80"/>
    </location>
</feature>
<feature type="transmembrane region" description="Helical" evidence="8">
    <location>
        <begin position="33"/>
        <end position="49"/>
    </location>
</feature>
<evidence type="ECO:0000256" key="2">
    <source>
        <dbReference type="ARBA" id="ARBA00010323"/>
    </source>
</evidence>
<name>H6WNK3_9BACE</name>
<keyword evidence="6 7" id="KW-0472">Membrane</keyword>
<proteinExistence type="inferred from homology"/>
<keyword evidence="4 8" id="KW-0812">Transmembrane</keyword>
<accession>H6WNK3</accession>
<dbReference type="AlphaFoldDB" id="H6WNK3"/>
<feature type="transmembrane region" description="Helical" evidence="8">
    <location>
        <begin position="341"/>
        <end position="358"/>
    </location>
</feature>
<feature type="transmembrane region" description="Helical" evidence="8">
    <location>
        <begin position="100"/>
        <end position="119"/>
    </location>
</feature>
<sequence>MVILNYTGKHSIKIANYFLLLSSYALYAQHNPFALFVLLFVTFVTYFGARLIENFRQYKKALIYGLVTLALTPLFFYKYYDFFKQVVIDAMGGEFVGEQWIVPIGLSFFTFQALSYLYDVYYEKIKTEKNLWDYMLFVAFFPQILSGPINRANELLPQIKNNRSFNYEKTAFGFKQMLYGMFLKVVLADRLGMYVDTVYGDWSLQTGVTCAVASVAYSLQIYADFAGYSLMAIGVGHILGFDFANNFNRPYFSVSVTDFWHRWHISLSSWLRDYVYIPLGGSRCSKKRNYVNIMITFLVSGIWHGANWTFIVWGLIHGLFQVIEKILGLNKRESKNCVEKAIRILVTFFVVNLVWIFFRMPSLSESVDFICYTAANLTGKLFLPDADKVLYLTIALFIFAIKEFLDEYKPQRVSLWNSKHIMIRYITYVAMIFLIFMIGVLDSGNFIYLNF</sequence>
<dbReference type="InterPro" id="IPR004299">
    <property type="entry name" value="MBOAT_fam"/>
</dbReference>
<evidence type="ECO:0000313" key="9">
    <source>
        <dbReference type="EMBL" id="AFA54784.1"/>
    </source>
</evidence>
<evidence type="ECO:0000256" key="5">
    <source>
        <dbReference type="ARBA" id="ARBA00022989"/>
    </source>
</evidence>
<evidence type="ECO:0000256" key="1">
    <source>
        <dbReference type="ARBA" id="ARBA00004651"/>
    </source>
</evidence>
<dbReference type="InterPro" id="IPR024194">
    <property type="entry name" value="Ac/AlaTfrase_AlgI/DltB"/>
</dbReference>
<protein>
    <submittedName>
        <fullName evidence="9">Putative alginate O-acetyltransferase</fullName>
    </submittedName>
</protein>
<reference evidence="9" key="1">
    <citation type="journal article" date="2012" name="ISME J.">
        <title>Functional metagenomics reveals novel salt tolerance loci from the human gut microbiome.</title>
        <authorList>
            <person name="Culligan E.P."/>
            <person name="Sleator R.D."/>
            <person name="Marchesi J.R."/>
            <person name="Hill C."/>
        </authorList>
    </citation>
    <scope>NUCLEOTIDE SEQUENCE</scope>
</reference>